<evidence type="ECO:0000313" key="1">
    <source>
        <dbReference type="EMBL" id="NXS63290.1"/>
    </source>
</evidence>
<dbReference type="GO" id="GO:0000387">
    <property type="term" value="P:spliceosomal snRNP assembly"/>
    <property type="evidence" value="ECO:0007669"/>
    <property type="project" value="TreeGrafter"/>
</dbReference>
<sequence>LRGGVSVEAVFGAADVDGVAVLVERLRTPLGVQGAALLRCSDLLSYSFPLP</sequence>
<dbReference type="Proteomes" id="UP000520535">
    <property type="component" value="Unassembled WGS sequence"/>
</dbReference>
<gene>
    <name evidence="1" type="primary">Gemin7</name>
    <name evidence="1" type="ORF">BRALEP_R14934</name>
</gene>
<accession>A0A7L2VXW9</accession>
<dbReference type="Gene3D" id="2.30.30.100">
    <property type="match status" value="1"/>
</dbReference>
<keyword evidence="2" id="KW-1185">Reference proteome</keyword>
<dbReference type="Pfam" id="PF11095">
    <property type="entry name" value="Gemin7"/>
    <property type="match status" value="1"/>
</dbReference>
<name>A0A7L2VXW9_9AVES</name>
<protein>
    <submittedName>
        <fullName evidence="1">GEMI7 protein</fullName>
    </submittedName>
</protein>
<evidence type="ECO:0000313" key="2">
    <source>
        <dbReference type="Proteomes" id="UP000520535"/>
    </source>
</evidence>
<feature type="non-terminal residue" evidence="1">
    <location>
        <position position="51"/>
    </location>
</feature>
<dbReference type="InterPro" id="IPR020338">
    <property type="entry name" value="SMN_gemin7"/>
</dbReference>
<organism evidence="1 2">
    <name type="scientific">Brachypteracias leptosomus</name>
    <name type="common">short-legged ground-roller</name>
    <dbReference type="NCBI Taxonomy" id="135165"/>
    <lineage>
        <taxon>Eukaryota</taxon>
        <taxon>Metazoa</taxon>
        <taxon>Chordata</taxon>
        <taxon>Craniata</taxon>
        <taxon>Vertebrata</taxon>
        <taxon>Euteleostomi</taxon>
        <taxon>Archelosauria</taxon>
        <taxon>Archosauria</taxon>
        <taxon>Dinosauria</taxon>
        <taxon>Saurischia</taxon>
        <taxon>Theropoda</taxon>
        <taxon>Coelurosauria</taxon>
        <taxon>Aves</taxon>
        <taxon>Neognathae</taxon>
        <taxon>Neoaves</taxon>
        <taxon>Telluraves</taxon>
        <taxon>Coraciimorphae</taxon>
        <taxon>Coraciiformes</taxon>
        <taxon>Brachypteraciidae</taxon>
        <taxon>Brachypteracias</taxon>
    </lineage>
</organism>
<dbReference type="PANTHER" id="PTHR14679:SF1">
    <property type="entry name" value="GEM-ASSOCIATED PROTEIN 7"/>
    <property type="match status" value="1"/>
</dbReference>
<reference evidence="1 2" key="1">
    <citation type="submission" date="2019-09" db="EMBL/GenBank/DDBJ databases">
        <title>Bird 10,000 Genomes (B10K) Project - Family phase.</title>
        <authorList>
            <person name="Zhang G."/>
        </authorList>
    </citation>
    <scope>NUCLEOTIDE SEQUENCE [LARGE SCALE GENOMIC DNA]</scope>
    <source>
        <strain evidence="1">B10K-DU-012-52</strain>
    </source>
</reference>
<comment type="caution">
    <text evidence="1">The sequence shown here is derived from an EMBL/GenBank/DDBJ whole genome shotgun (WGS) entry which is preliminary data.</text>
</comment>
<dbReference type="PANTHER" id="PTHR14679">
    <property type="entry name" value="GEM-ASSOCIATED PROTEIN 7"/>
    <property type="match status" value="1"/>
</dbReference>
<dbReference type="AlphaFoldDB" id="A0A7L2VXW9"/>
<dbReference type="EMBL" id="VYZX01031405">
    <property type="protein sequence ID" value="NXS63290.1"/>
    <property type="molecule type" value="Genomic_DNA"/>
</dbReference>
<feature type="non-terminal residue" evidence="1">
    <location>
        <position position="1"/>
    </location>
</feature>
<dbReference type="GO" id="GO:0034719">
    <property type="term" value="C:SMN-Sm protein complex"/>
    <property type="evidence" value="ECO:0007669"/>
    <property type="project" value="InterPro"/>
</dbReference>
<proteinExistence type="predicted"/>